<dbReference type="AlphaFoldDB" id="A0A2P6PVK2"/>
<dbReference type="Gramene" id="PRQ25948">
    <property type="protein sequence ID" value="PRQ25948"/>
    <property type="gene ID" value="RchiOBHm_Chr6g0289251"/>
</dbReference>
<sequence length="72" mass="7677">MHVLGFGTASNNLQPEVLIEAVLEAINLRIRTTTSDAAQNLAVSSTQSPTSLVSCGFFLHCTIADRPQPQPP</sequence>
<evidence type="ECO:0000313" key="1">
    <source>
        <dbReference type="EMBL" id="PRQ25948.1"/>
    </source>
</evidence>
<dbReference type="EMBL" id="PDCK01000044">
    <property type="protein sequence ID" value="PRQ25948.1"/>
    <property type="molecule type" value="Genomic_DNA"/>
</dbReference>
<accession>A0A2P6PVK2</accession>
<dbReference type="Proteomes" id="UP000238479">
    <property type="component" value="Chromosome 6"/>
</dbReference>
<name>A0A2P6PVK2_ROSCH</name>
<reference evidence="1 2" key="1">
    <citation type="journal article" date="2018" name="Nat. Genet.">
        <title>The Rosa genome provides new insights in the design of modern roses.</title>
        <authorList>
            <person name="Bendahmane M."/>
        </authorList>
    </citation>
    <scope>NUCLEOTIDE SEQUENCE [LARGE SCALE GENOMIC DNA]</scope>
    <source>
        <strain evidence="2">cv. Old Blush</strain>
    </source>
</reference>
<comment type="caution">
    <text evidence="1">The sequence shown here is derived from an EMBL/GenBank/DDBJ whole genome shotgun (WGS) entry which is preliminary data.</text>
</comment>
<organism evidence="1 2">
    <name type="scientific">Rosa chinensis</name>
    <name type="common">China rose</name>
    <dbReference type="NCBI Taxonomy" id="74649"/>
    <lineage>
        <taxon>Eukaryota</taxon>
        <taxon>Viridiplantae</taxon>
        <taxon>Streptophyta</taxon>
        <taxon>Embryophyta</taxon>
        <taxon>Tracheophyta</taxon>
        <taxon>Spermatophyta</taxon>
        <taxon>Magnoliopsida</taxon>
        <taxon>eudicotyledons</taxon>
        <taxon>Gunneridae</taxon>
        <taxon>Pentapetalae</taxon>
        <taxon>rosids</taxon>
        <taxon>fabids</taxon>
        <taxon>Rosales</taxon>
        <taxon>Rosaceae</taxon>
        <taxon>Rosoideae</taxon>
        <taxon>Rosoideae incertae sedis</taxon>
        <taxon>Rosa</taxon>
    </lineage>
</organism>
<gene>
    <name evidence="1" type="ORF">RchiOBHm_Chr6g0289251</name>
</gene>
<proteinExistence type="predicted"/>
<protein>
    <submittedName>
        <fullName evidence="1">Uncharacterized protein</fullName>
    </submittedName>
</protein>
<keyword evidence="2" id="KW-1185">Reference proteome</keyword>
<evidence type="ECO:0000313" key="2">
    <source>
        <dbReference type="Proteomes" id="UP000238479"/>
    </source>
</evidence>